<dbReference type="PANTHER" id="PTHR31068">
    <property type="entry name" value="MITOCHONDRIAL DISTRIBUTION AND MORPHOLOGY PROTEIN 31"/>
    <property type="match status" value="1"/>
</dbReference>
<evidence type="ECO:0000256" key="7">
    <source>
        <dbReference type="ARBA" id="ARBA00023128"/>
    </source>
</evidence>
<organism evidence="10 11">
    <name type="scientific">Ambrosiozyma monospora</name>
    <name type="common">Yeast</name>
    <name type="synonym">Endomycopsis monosporus</name>
    <dbReference type="NCBI Taxonomy" id="43982"/>
    <lineage>
        <taxon>Eukaryota</taxon>
        <taxon>Fungi</taxon>
        <taxon>Dikarya</taxon>
        <taxon>Ascomycota</taxon>
        <taxon>Saccharomycotina</taxon>
        <taxon>Pichiomycetes</taxon>
        <taxon>Pichiales</taxon>
        <taxon>Pichiaceae</taxon>
        <taxon>Ambrosiozyma</taxon>
    </lineage>
</organism>
<accession>A0A9W6WCU0</accession>
<reference evidence="10" key="1">
    <citation type="submission" date="2023-04" db="EMBL/GenBank/DDBJ databases">
        <title>Ambrosiozyma monospora NBRC 1965.</title>
        <authorList>
            <person name="Ichikawa N."/>
            <person name="Sato H."/>
            <person name="Tonouchi N."/>
        </authorList>
    </citation>
    <scope>NUCLEOTIDE SEQUENCE</scope>
    <source>
        <strain evidence="10">NBRC 1965</strain>
    </source>
</reference>
<evidence type="ECO:0000256" key="8">
    <source>
        <dbReference type="ARBA" id="ARBA00023136"/>
    </source>
</evidence>
<keyword evidence="11" id="KW-1185">Reference proteome</keyword>
<evidence type="ECO:0000256" key="2">
    <source>
        <dbReference type="ARBA" id="ARBA00005687"/>
    </source>
</evidence>
<dbReference type="GO" id="GO:0005743">
    <property type="term" value="C:mitochondrial inner membrane"/>
    <property type="evidence" value="ECO:0007669"/>
    <property type="project" value="UniProtKB-SubCell"/>
</dbReference>
<keyword evidence="4" id="KW-0999">Mitochondrion inner membrane</keyword>
<proteinExistence type="inferred from homology"/>
<dbReference type="InterPro" id="IPR012571">
    <property type="entry name" value="Mdm31/Mdm32"/>
</dbReference>
<comment type="subcellular location">
    <subcellularLocation>
        <location evidence="1">Mitochondrion inner membrane</location>
    </subcellularLocation>
</comment>
<dbReference type="AlphaFoldDB" id="A0A9W6WCU0"/>
<keyword evidence="5" id="KW-0809">Transit peptide</keyword>
<evidence type="ECO:0000256" key="5">
    <source>
        <dbReference type="ARBA" id="ARBA00022946"/>
    </source>
</evidence>
<name>A0A9W6WCU0_AMBMO</name>
<dbReference type="GO" id="GO:0000001">
    <property type="term" value="P:mitochondrion inheritance"/>
    <property type="evidence" value="ECO:0007669"/>
    <property type="project" value="InterPro"/>
</dbReference>
<comment type="caution">
    <text evidence="10">The sequence shown here is derived from an EMBL/GenBank/DDBJ whole genome shotgun (WGS) entry which is preliminary data.</text>
</comment>
<protein>
    <submittedName>
        <fullName evidence="10">Unnamed protein product</fullName>
    </submittedName>
</protein>
<evidence type="ECO:0000313" key="10">
    <source>
        <dbReference type="EMBL" id="GME78158.1"/>
    </source>
</evidence>
<sequence length="219" mass="24450">MEGEKDENPWKKITRLRIDPVDMSFICNDNSKFNWIQSGKVELIADIMLPNIEARDTTLQQFIDQQSILQQLKYLGDNVINQYKSATNNSYTPIEKQPKTSLCSSVEENKYVVMDVKLSFSDLKATNPRNIPHSSITHAPYISAKDLRSLVTFINDKKYGLSSITSKAMHRYSQEELDDDQIAAISATTTSSSSSTTSSTTINSTDSSVITNTTGGFTI</sequence>
<dbReference type="OrthoDB" id="17678at2759"/>
<keyword evidence="8" id="KW-0472">Membrane</keyword>
<dbReference type="PANTHER" id="PTHR31068:SF0">
    <property type="entry name" value="MITOCHONDRIAL DISTRIBUTION AND MORPHOLOGY PROTEIN 31"/>
    <property type="match status" value="1"/>
</dbReference>
<evidence type="ECO:0000256" key="4">
    <source>
        <dbReference type="ARBA" id="ARBA00022792"/>
    </source>
</evidence>
<dbReference type="EMBL" id="BSXU01012855">
    <property type="protein sequence ID" value="GME78158.1"/>
    <property type="molecule type" value="Genomic_DNA"/>
</dbReference>
<dbReference type="Proteomes" id="UP001165063">
    <property type="component" value="Unassembled WGS sequence"/>
</dbReference>
<comment type="similarity">
    <text evidence="2">Belongs to the MDM31/MDM32 family.</text>
</comment>
<keyword evidence="6" id="KW-1133">Transmembrane helix</keyword>
<gene>
    <name evidence="10" type="ORF">Amon01_000976200</name>
</gene>
<evidence type="ECO:0000256" key="3">
    <source>
        <dbReference type="ARBA" id="ARBA00022692"/>
    </source>
</evidence>
<dbReference type="GO" id="GO:0007005">
    <property type="term" value="P:mitochondrion organization"/>
    <property type="evidence" value="ECO:0007669"/>
    <property type="project" value="InterPro"/>
</dbReference>
<evidence type="ECO:0000256" key="9">
    <source>
        <dbReference type="ARBA" id="ARBA00025191"/>
    </source>
</evidence>
<keyword evidence="7" id="KW-0496">Mitochondrion</keyword>
<evidence type="ECO:0000256" key="1">
    <source>
        <dbReference type="ARBA" id="ARBA00004273"/>
    </source>
</evidence>
<evidence type="ECO:0000313" key="11">
    <source>
        <dbReference type="Proteomes" id="UP001165063"/>
    </source>
</evidence>
<dbReference type="Pfam" id="PF08118">
    <property type="entry name" value="MDM31_MDM32"/>
    <property type="match status" value="1"/>
</dbReference>
<keyword evidence="3" id="KW-0812">Transmembrane</keyword>
<comment type="function">
    <text evidence="9">Involved in the organization of the mitochondrial membranes and the global structure of the mitochondria. Also required for mitochondrial distribution and mobility as well as for the maintenance of mitochondrial DNA nucleoids structures.</text>
</comment>
<evidence type="ECO:0000256" key="6">
    <source>
        <dbReference type="ARBA" id="ARBA00022989"/>
    </source>
</evidence>